<organism evidence="6 7">
    <name type="scientific">Prescottella agglutinans</name>
    <dbReference type="NCBI Taxonomy" id="1644129"/>
    <lineage>
        <taxon>Bacteria</taxon>
        <taxon>Bacillati</taxon>
        <taxon>Actinomycetota</taxon>
        <taxon>Actinomycetes</taxon>
        <taxon>Mycobacteriales</taxon>
        <taxon>Nocardiaceae</taxon>
        <taxon>Prescottella</taxon>
    </lineage>
</organism>
<sequence>MYSEHPSRVVPGAVVWHSVRSTDGSVLPDGCMDLVWRSGDVVVAGPDTQPFAVAGSSVPGVGLRLPPGVLPHLLGVPAAHLRDRRVPLADVIGRRAAAGFVGLDPHDAADVFEAFTRARLAEVGSPGPVVTETARLLAAGRSVAEVADTVGLSARALHRLGTRSFGYGPKTLSGILRLQRARDLARLGTPSAVVAAECGYVDQAHLIRESRRITGRPFGNLRQPGNGANRSTPLPSGSFTVA</sequence>
<dbReference type="InterPro" id="IPR046532">
    <property type="entry name" value="DUF6597"/>
</dbReference>
<dbReference type="GO" id="GO:0003700">
    <property type="term" value="F:DNA-binding transcription factor activity"/>
    <property type="evidence" value="ECO:0007669"/>
    <property type="project" value="InterPro"/>
</dbReference>
<dbReference type="PANTHER" id="PTHR46796">
    <property type="entry name" value="HTH-TYPE TRANSCRIPTIONAL ACTIVATOR RHAS-RELATED"/>
    <property type="match status" value="1"/>
</dbReference>
<dbReference type="Pfam" id="PF12833">
    <property type="entry name" value="HTH_18"/>
    <property type="match status" value="1"/>
</dbReference>
<keyword evidence="7" id="KW-1185">Reference proteome</keyword>
<dbReference type="InterPro" id="IPR018060">
    <property type="entry name" value="HTH_AraC"/>
</dbReference>
<dbReference type="SMART" id="SM00342">
    <property type="entry name" value="HTH_ARAC"/>
    <property type="match status" value="1"/>
</dbReference>
<keyword evidence="2" id="KW-0238">DNA-binding</keyword>
<name>A0A3S3ACH1_9NOCA</name>
<feature type="compositionally biased region" description="Polar residues" evidence="4">
    <location>
        <begin position="226"/>
        <end position="242"/>
    </location>
</feature>
<accession>A0A3S3ACH1</accession>
<proteinExistence type="predicted"/>
<keyword evidence="3" id="KW-0804">Transcription</keyword>
<evidence type="ECO:0000256" key="4">
    <source>
        <dbReference type="SAM" id="MobiDB-lite"/>
    </source>
</evidence>
<feature type="region of interest" description="Disordered" evidence="4">
    <location>
        <begin position="215"/>
        <end position="242"/>
    </location>
</feature>
<dbReference type="Proteomes" id="UP000286208">
    <property type="component" value="Unassembled WGS sequence"/>
</dbReference>
<dbReference type="PROSITE" id="PS01124">
    <property type="entry name" value="HTH_ARAC_FAMILY_2"/>
    <property type="match status" value="1"/>
</dbReference>
<feature type="domain" description="HTH araC/xylS-type" evidence="5">
    <location>
        <begin position="142"/>
        <end position="224"/>
    </location>
</feature>
<gene>
    <name evidence="6" type="ORF">EGT67_23855</name>
</gene>
<dbReference type="Gene3D" id="1.10.10.60">
    <property type="entry name" value="Homeodomain-like"/>
    <property type="match status" value="1"/>
</dbReference>
<evidence type="ECO:0000259" key="5">
    <source>
        <dbReference type="PROSITE" id="PS01124"/>
    </source>
</evidence>
<reference evidence="6 7" key="1">
    <citation type="submission" date="2018-11" db="EMBL/GenBank/DDBJ databases">
        <title>Rhodococcus spongicola sp. nov. and Rhodococcus xishaensis sp. nov. from marine sponges.</title>
        <authorList>
            <person name="Li L."/>
            <person name="Lin H.W."/>
        </authorList>
    </citation>
    <scope>NUCLEOTIDE SEQUENCE [LARGE SCALE GENOMIC DNA]</scope>
    <source>
        <strain evidence="6 7">CCTCC AB2014297</strain>
    </source>
</reference>
<evidence type="ECO:0000256" key="2">
    <source>
        <dbReference type="ARBA" id="ARBA00023125"/>
    </source>
</evidence>
<dbReference type="Pfam" id="PF20240">
    <property type="entry name" value="DUF6597"/>
    <property type="match status" value="1"/>
</dbReference>
<dbReference type="AlphaFoldDB" id="A0A3S3ACH1"/>
<evidence type="ECO:0000256" key="3">
    <source>
        <dbReference type="ARBA" id="ARBA00023163"/>
    </source>
</evidence>
<dbReference type="InterPro" id="IPR050204">
    <property type="entry name" value="AraC_XylS_family_regulators"/>
</dbReference>
<evidence type="ECO:0000256" key="1">
    <source>
        <dbReference type="ARBA" id="ARBA00023015"/>
    </source>
</evidence>
<protein>
    <submittedName>
        <fullName evidence="6">Helix-turn-helix domain-containing protein</fullName>
    </submittedName>
</protein>
<dbReference type="GO" id="GO:0043565">
    <property type="term" value="F:sequence-specific DNA binding"/>
    <property type="evidence" value="ECO:0007669"/>
    <property type="project" value="InterPro"/>
</dbReference>
<dbReference type="PANTHER" id="PTHR46796:SF15">
    <property type="entry name" value="BLL1074 PROTEIN"/>
    <property type="match status" value="1"/>
</dbReference>
<comment type="caution">
    <text evidence="6">The sequence shown here is derived from an EMBL/GenBank/DDBJ whole genome shotgun (WGS) entry which is preliminary data.</text>
</comment>
<keyword evidence="1" id="KW-0805">Transcription regulation</keyword>
<dbReference type="EMBL" id="RKLP01000015">
    <property type="protein sequence ID" value="RVW07012.1"/>
    <property type="molecule type" value="Genomic_DNA"/>
</dbReference>
<evidence type="ECO:0000313" key="7">
    <source>
        <dbReference type="Proteomes" id="UP000286208"/>
    </source>
</evidence>
<evidence type="ECO:0000313" key="6">
    <source>
        <dbReference type="EMBL" id="RVW07012.1"/>
    </source>
</evidence>
<dbReference type="OrthoDB" id="9815799at2"/>
<dbReference type="RefSeq" id="WP_127918591.1">
    <property type="nucleotide sequence ID" value="NZ_RKLP01000015.1"/>
</dbReference>